<accession>A0A4R5EVC5</accession>
<dbReference type="Pfam" id="PF04545">
    <property type="entry name" value="Sigma70_r4"/>
    <property type="match status" value="1"/>
</dbReference>
<evidence type="ECO:0000259" key="6">
    <source>
        <dbReference type="PROSITE" id="PS00716"/>
    </source>
</evidence>
<keyword evidence="8" id="KW-1185">Reference proteome</keyword>
<name>A0A4R5EVC5_9RHOB</name>
<dbReference type="InterPro" id="IPR013324">
    <property type="entry name" value="RNA_pol_sigma_r3/r4-like"/>
</dbReference>
<gene>
    <name evidence="7" type="ORF">E1B25_07580</name>
</gene>
<dbReference type="Gene3D" id="1.10.10.10">
    <property type="entry name" value="Winged helix-like DNA-binding domain superfamily/Winged helix DNA-binding domain"/>
    <property type="match status" value="1"/>
</dbReference>
<dbReference type="Gene3D" id="1.20.120.1810">
    <property type="match status" value="1"/>
</dbReference>
<evidence type="ECO:0000256" key="2">
    <source>
        <dbReference type="ARBA" id="ARBA00023015"/>
    </source>
</evidence>
<dbReference type="PRINTS" id="PR00046">
    <property type="entry name" value="SIGMA70FCT"/>
</dbReference>
<sequence>MAISYATARDAPLLDVERERILIRRWQADHDRAALEVLILSHARQVYACAMRLCSQASDREELIAEGMVGLIRAANRFDLARNVRFSTYAHWWILNSAMRALARLTCVVDMPVRSRRAAGALVQVAKLDGDETDSGVEAVHCPDPTPEEMMITRTANARLRQVITEAMGDLGDVEREIVVSRNLRQVPDTIEDLAGRLGLSREKLRQIERRAMMRLKYGLLSRGVTGAQLG</sequence>
<dbReference type="GO" id="GO:0006352">
    <property type="term" value="P:DNA-templated transcription initiation"/>
    <property type="evidence" value="ECO:0007669"/>
    <property type="project" value="InterPro"/>
</dbReference>
<dbReference type="NCBIfam" id="TIGR02937">
    <property type="entry name" value="sigma70-ECF"/>
    <property type="match status" value="1"/>
</dbReference>
<dbReference type="Pfam" id="PF04542">
    <property type="entry name" value="Sigma70_r2"/>
    <property type="match status" value="1"/>
</dbReference>
<comment type="caution">
    <text evidence="7">The sequence shown here is derived from an EMBL/GenBank/DDBJ whole genome shotgun (WGS) entry which is preliminary data.</text>
</comment>
<dbReference type="PANTHER" id="PTHR30376">
    <property type="entry name" value="SIGMA FACTOR RPOH HEAT SHOCK RELATED"/>
    <property type="match status" value="1"/>
</dbReference>
<dbReference type="EMBL" id="SMFP01000004">
    <property type="protein sequence ID" value="TDE38875.1"/>
    <property type="molecule type" value="Genomic_DNA"/>
</dbReference>
<dbReference type="InterPro" id="IPR014284">
    <property type="entry name" value="RNA_pol_sigma-70_dom"/>
</dbReference>
<reference evidence="7 8" key="1">
    <citation type="submission" date="2019-03" db="EMBL/GenBank/DDBJ databases">
        <authorList>
            <person name="Zhang S."/>
        </authorList>
    </citation>
    <scope>NUCLEOTIDE SEQUENCE [LARGE SCALE GENOMIC DNA]</scope>
    <source>
        <strain evidence="7 8">S4J41</strain>
    </source>
</reference>
<dbReference type="RefSeq" id="WP_132828168.1">
    <property type="nucleotide sequence ID" value="NZ_SMFP01000004.1"/>
</dbReference>
<proteinExistence type="inferred from homology"/>
<comment type="similarity">
    <text evidence="1">Belongs to the sigma-70 factor family.</text>
</comment>
<dbReference type="SUPFAM" id="SSF88946">
    <property type="entry name" value="Sigma2 domain of RNA polymerase sigma factors"/>
    <property type="match status" value="1"/>
</dbReference>
<dbReference type="InterPro" id="IPR050813">
    <property type="entry name" value="Sigma-70_Factor"/>
</dbReference>
<dbReference type="SUPFAM" id="SSF88659">
    <property type="entry name" value="Sigma3 and sigma4 domains of RNA polymerase sigma factors"/>
    <property type="match status" value="1"/>
</dbReference>
<dbReference type="GO" id="GO:0003677">
    <property type="term" value="F:DNA binding"/>
    <property type="evidence" value="ECO:0007669"/>
    <property type="project" value="UniProtKB-KW"/>
</dbReference>
<keyword evidence="2" id="KW-0805">Transcription regulation</keyword>
<keyword evidence="5" id="KW-0804">Transcription</keyword>
<protein>
    <submittedName>
        <fullName evidence="7">Sigma-70 family RNA polymerase sigma factor</fullName>
    </submittedName>
</protein>
<dbReference type="Proteomes" id="UP000294662">
    <property type="component" value="Unassembled WGS sequence"/>
</dbReference>
<dbReference type="GO" id="GO:0016987">
    <property type="term" value="F:sigma factor activity"/>
    <property type="evidence" value="ECO:0007669"/>
    <property type="project" value="UniProtKB-KW"/>
</dbReference>
<evidence type="ECO:0000313" key="8">
    <source>
        <dbReference type="Proteomes" id="UP000294662"/>
    </source>
</evidence>
<evidence type="ECO:0000256" key="5">
    <source>
        <dbReference type="ARBA" id="ARBA00023163"/>
    </source>
</evidence>
<dbReference type="PANTHER" id="PTHR30376:SF3">
    <property type="entry name" value="RNA POLYMERASE SIGMA FACTOR RPOH"/>
    <property type="match status" value="1"/>
</dbReference>
<dbReference type="InterPro" id="IPR013325">
    <property type="entry name" value="RNA_pol_sigma_r2"/>
</dbReference>
<evidence type="ECO:0000313" key="7">
    <source>
        <dbReference type="EMBL" id="TDE38875.1"/>
    </source>
</evidence>
<evidence type="ECO:0000256" key="4">
    <source>
        <dbReference type="ARBA" id="ARBA00023125"/>
    </source>
</evidence>
<dbReference type="InterPro" id="IPR036388">
    <property type="entry name" value="WH-like_DNA-bd_sf"/>
</dbReference>
<dbReference type="OrthoDB" id="7830913at2"/>
<organism evidence="7 8">
    <name type="scientific">Antarcticimicrobium sediminis</name>
    <dbReference type="NCBI Taxonomy" id="2546227"/>
    <lineage>
        <taxon>Bacteria</taxon>
        <taxon>Pseudomonadati</taxon>
        <taxon>Pseudomonadota</taxon>
        <taxon>Alphaproteobacteria</taxon>
        <taxon>Rhodobacterales</taxon>
        <taxon>Paracoccaceae</taxon>
        <taxon>Antarcticimicrobium</taxon>
    </lineage>
</organism>
<feature type="domain" description="RNA polymerase sigma-70" evidence="6">
    <location>
        <begin position="190"/>
        <end position="216"/>
    </location>
</feature>
<evidence type="ECO:0000256" key="1">
    <source>
        <dbReference type="ARBA" id="ARBA00007788"/>
    </source>
</evidence>
<dbReference type="InterPro" id="IPR000943">
    <property type="entry name" value="RNA_pol_sigma70"/>
</dbReference>
<dbReference type="PROSITE" id="PS00716">
    <property type="entry name" value="SIGMA70_2"/>
    <property type="match status" value="1"/>
</dbReference>
<keyword evidence="4" id="KW-0238">DNA-binding</keyword>
<dbReference type="AlphaFoldDB" id="A0A4R5EVC5"/>
<dbReference type="InterPro" id="IPR007630">
    <property type="entry name" value="RNA_pol_sigma70_r4"/>
</dbReference>
<evidence type="ECO:0000256" key="3">
    <source>
        <dbReference type="ARBA" id="ARBA00023082"/>
    </source>
</evidence>
<keyword evidence="3" id="KW-0731">Sigma factor</keyword>
<dbReference type="InterPro" id="IPR007627">
    <property type="entry name" value="RNA_pol_sigma70_r2"/>
</dbReference>